<dbReference type="AlphaFoldDB" id="A0A1I7XQ67"/>
<reference evidence="10" key="1">
    <citation type="submission" date="2016-11" db="UniProtKB">
        <authorList>
            <consortium name="WormBaseParasite"/>
        </authorList>
    </citation>
    <scope>IDENTIFICATION</scope>
</reference>
<dbReference type="Pfam" id="PF00432">
    <property type="entry name" value="Prenyltrans"/>
    <property type="match status" value="1"/>
</dbReference>
<feature type="domain" description="Prenyltransferase alpha-alpha toroid" evidence="8">
    <location>
        <begin position="32"/>
        <end position="313"/>
    </location>
</feature>
<dbReference type="Proteomes" id="UP000095283">
    <property type="component" value="Unplaced"/>
</dbReference>
<keyword evidence="5" id="KW-0479">Metal-binding</keyword>
<evidence type="ECO:0000256" key="2">
    <source>
        <dbReference type="ARBA" id="ARBA00010497"/>
    </source>
</evidence>
<dbReference type="PANTHER" id="PTHR11774:SF4">
    <property type="entry name" value="GERANYLGERANYL TRANSFERASE TYPE-1 SUBUNIT BETA"/>
    <property type="match status" value="1"/>
</dbReference>
<evidence type="ECO:0000256" key="3">
    <source>
        <dbReference type="ARBA" id="ARBA00022602"/>
    </source>
</evidence>
<dbReference type="GO" id="GO:0046872">
    <property type="term" value="F:metal ion binding"/>
    <property type="evidence" value="ECO:0007669"/>
    <property type="project" value="UniProtKB-KW"/>
</dbReference>
<keyword evidence="6" id="KW-0677">Repeat</keyword>
<evidence type="ECO:0000256" key="7">
    <source>
        <dbReference type="ARBA" id="ARBA00022833"/>
    </source>
</evidence>
<keyword evidence="9" id="KW-1185">Reference proteome</keyword>
<comment type="cofactor">
    <cofactor evidence="1">
        <name>Zn(2+)</name>
        <dbReference type="ChEBI" id="CHEBI:29105"/>
    </cofactor>
</comment>
<evidence type="ECO:0000256" key="1">
    <source>
        <dbReference type="ARBA" id="ARBA00001947"/>
    </source>
</evidence>
<keyword evidence="4" id="KW-0808">Transferase</keyword>
<name>A0A1I7XQ67_HETBA</name>
<evidence type="ECO:0000256" key="4">
    <source>
        <dbReference type="ARBA" id="ARBA00022679"/>
    </source>
</evidence>
<dbReference type="GO" id="GO:0004662">
    <property type="term" value="F:CAAX-protein geranylgeranyltransferase activity"/>
    <property type="evidence" value="ECO:0007669"/>
    <property type="project" value="TreeGrafter"/>
</dbReference>
<protein>
    <submittedName>
        <fullName evidence="10">Geranylgeranyl transferase type I subunit beta</fullName>
    </submittedName>
</protein>
<keyword evidence="3" id="KW-0637">Prenyltransferase</keyword>
<proteinExistence type="inferred from homology"/>
<sequence length="323" mass="36185">MIAFLRSFVKRVSSSPTRSRADTAKKRRVILNCVNDIKHKITLVKITLLFFAVSALDLVGELDTLLTKERRKAIIDWIYRLQITSDSGNYWCGFRGGLGCVYSDDKGDVCSIYDAANLAQTYSALLSLAILGDDLSKVDRCAILNTISKSQKDDGSFWGQGKDSESDMRFVFCATAICHILNDDNAINWSRLSQFIRASLNYDGGIGQGPGDESHGGSTYCAIASLALSNRLWNESVLSRKEIDRLIKWAVWKQERGFHGRAHKPDDSCYAFWIGATLEILNAHPFINDIYLREFLMIAQHEHLGGFCKIPEKGGFPGYTKYV</sequence>
<accession>A0A1I7XQ67</accession>
<evidence type="ECO:0000256" key="5">
    <source>
        <dbReference type="ARBA" id="ARBA00022723"/>
    </source>
</evidence>
<evidence type="ECO:0000313" key="9">
    <source>
        <dbReference type="Proteomes" id="UP000095283"/>
    </source>
</evidence>
<dbReference type="SUPFAM" id="SSF48239">
    <property type="entry name" value="Terpenoid cyclases/Protein prenyltransferases"/>
    <property type="match status" value="1"/>
</dbReference>
<evidence type="ECO:0000256" key="6">
    <source>
        <dbReference type="ARBA" id="ARBA00022737"/>
    </source>
</evidence>
<dbReference type="GO" id="GO:0005953">
    <property type="term" value="C:CAAX-protein geranylgeranyltransferase complex"/>
    <property type="evidence" value="ECO:0007669"/>
    <property type="project" value="TreeGrafter"/>
</dbReference>
<dbReference type="Gene3D" id="1.50.10.20">
    <property type="match status" value="1"/>
</dbReference>
<organism evidence="9 10">
    <name type="scientific">Heterorhabditis bacteriophora</name>
    <name type="common">Entomopathogenic nematode worm</name>
    <dbReference type="NCBI Taxonomy" id="37862"/>
    <lineage>
        <taxon>Eukaryota</taxon>
        <taxon>Metazoa</taxon>
        <taxon>Ecdysozoa</taxon>
        <taxon>Nematoda</taxon>
        <taxon>Chromadorea</taxon>
        <taxon>Rhabditida</taxon>
        <taxon>Rhabditina</taxon>
        <taxon>Rhabditomorpha</taxon>
        <taxon>Strongyloidea</taxon>
        <taxon>Heterorhabditidae</taxon>
        <taxon>Heterorhabditis</taxon>
    </lineage>
</organism>
<keyword evidence="7" id="KW-0862">Zinc</keyword>
<dbReference type="InterPro" id="IPR045089">
    <property type="entry name" value="PGGT1B-like"/>
</dbReference>
<dbReference type="InterPro" id="IPR008930">
    <property type="entry name" value="Terpenoid_cyclase/PrenylTrfase"/>
</dbReference>
<evidence type="ECO:0000259" key="8">
    <source>
        <dbReference type="Pfam" id="PF00432"/>
    </source>
</evidence>
<evidence type="ECO:0000313" key="10">
    <source>
        <dbReference type="WBParaSite" id="Hba_19668"/>
    </source>
</evidence>
<dbReference type="WBParaSite" id="Hba_19668">
    <property type="protein sequence ID" value="Hba_19668"/>
    <property type="gene ID" value="Hba_19668"/>
</dbReference>
<comment type="similarity">
    <text evidence="2">Belongs to the protein prenyltransferase subunit beta family.</text>
</comment>
<dbReference type="PANTHER" id="PTHR11774">
    <property type="entry name" value="GERANYLGERANYL TRANSFERASE TYPE BETA SUBUNIT"/>
    <property type="match status" value="1"/>
</dbReference>
<dbReference type="InterPro" id="IPR001330">
    <property type="entry name" value="Prenyltrans"/>
</dbReference>